<comment type="caution">
    <text evidence="2">The sequence shown here is derived from an EMBL/GenBank/DDBJ whole genome shotgun (WGS) entry which is preliminary data.</text>
</comment>
<feature type="region of interest" description="Disordered" evidence="1">
    <location>
        <begin position="1"/>
        <end position="21"/>
    </location>
</feature>
<name>A0A2T5J3M6_9GAMM</name>
<keyword evidence="3" id="KW-1185">Reference proteome</keyword>
<dbReference type="PANTHER" id="PTHR35399:SF2">
    <property type="entry name" value="DUF839 DOMAIN-CONTAINING PROTEIN"/>
    <property type="match status" value="1"/>
</dbReference>
<dbReference type="OrthoDB" id="9801383at2"/>
<organism evidence="2 3">
    <name type="scientific">Agitococcus lubricus</name>
    <dbReference type="NCBI Taxonomy" id="1077255"/>
    <lineage>
        <taxon>Bacteria</taxon>
        <taxon>Pseudomonadati</taxon>
        <taxon>Pseudomonadota</taxon>
        <taxon>Gammaproteobacteria</taxon>
        <taxon>Moraxellales</taxon>
        <taxon>Moraxellaceae</taxon>
        <taxon>Agitococcus</taxon>
    </lineage>
</organism>
<dbReference type="Proteomes" id="UP000244223">
    <property type="component" value="Unassembled WGS sequence"/>
</dbReference>
<feature type="region of interest" description="Disordered" evidence="1">
    <location>
        <begin position="56"/>
        <end position="77"/>
    </location>
</feature>
<dbReference type="SUPFAM" id="SSF63829">
    <property type="entry name" value="Calcium-dependent phosphotriesterase"/>
    <property type="match status" value="1"/>
</dbReference>
<gene>
    <name evidence="2" type="ORF">C8N29_101292</name>
</gene>
<dbReference type="Pfam" id="PF05787">
    <property type="entry name" value="PhoX"/>
    <property type="match status" value="1"/>
</dbReference>
<feature type="region of interest" description="Disordered" evidence="1">
    <location>
        <begin position="513"/>
        <end position="538"/>
    </location>
</feature>
<dbReference type="InterPro" id="IPR008557">
    <property type="entry name" value="PhoX"/>
</dbReference>
<evidence type="ECO:0000313" key="2">
    <source>
        <dbReference type="EMBL" id="PTQ91219.1"/>
    </source>
</evidence>
<proteinExistence type="predicted"/>
<protein>
    <recommendedName>
        <fullName evidence="4">Phosphatase</fullName>
    </recommendedName>
</protein>
<evidence type="ECO:0008006" key="4">
    <source>
        <dbReference type="Google" id="ProtNLM"/>
    </source>
</evidence>
<reference evidence="2 3" key="1">
    <citation type="submission" date="2018-04" db="EMBL/GenBank/DDBJ databases">
        <title>Genomic Encyclopedia of Archaeal and Bacterial Type Strains, Phase II (KMG-II): from individual species to whole genera.</title>
        <authorList>
            <person name="Goeker M."/>
        </authorList>
    </citation>
    <scope>NUCLEOTIDE SEQUENCE [LARGE SCALE GENOMIC DNA]</scope>
    <source>
        <strain evidence="2 3">DSM 5822</strain>
    </source>
</reference>
<evidence type="ECO:0000256" key="1">
    <source>
        <dbReference type="SAM" id="MobiDB-lite"/>
    </source>
</evidence>
<accession>A0A2T5J3M6</accession>
<feature type="compositionally biased region" description="Basic and acidic residues" evidence="1">
    <location>
        <begin position="1"/>
        <end position="14"/>
    </location>
</feature>
<dbReference type="PANTHER" id="PTHR35399">
    <property type="entry name" value="SLR8030 PROTEIN"/>
    <property type="match status" value="1"/>
</dbReference>
<evidence type="ECO:0000313" key="3">
    <source>
        <dbReference type="Proteomes" id="UP000244223"/>
    </source>
</evidence>
<sequence length="726" mass="78511">MTHKQPFHDTHEELDNLNPSSNPHFSELLAARLSRRSVLTGGMSATAALMLGGLTGCGSDDDDDSPVSTPSTPIPEPELKLGFTPVAKNLNDVVTVPTGYDVAVLYALGDALNTTTPAWANDGSETAESYEFRAGDHHDGMSFFGLGNDGKWSPNTSDKGMLCLNHENITSAFLHTAAPSTVDGKRPINEALKEINCHGVSVVAITRQTSGSFAVDKTNTLNRRITPNTVMEFHGAAAGSRFLVTKYDAKAKKGRGTLNNCANGYTPWGTYLTCEENWAGYFKRPSTDNSLRTSADVASLTRYGVSSSTGANAWSTASDTDDRFTRWNATVLDAAKTADTDFRNEPNTFGWVVEIDPFNTSNAPRKRTALGRFAHEGCEIAPVKVGKPVVFYMGDDSRGEYVYKFVSAKMWDAADATAGLTAGDTYMNEGKLYVAKFNADGTGKWLELSYGVNGLLPDNAIYPFTSQAAVVVNARLAADSVGATKMDRPEWTAVHPKTGEVYLTLTNNSNRGSSYPVDAANPRNYTDEDGKKAKGNPNGHIIRWKEKDGEHSAVSFTWDVYVFAAEEDADKSKINVSNLTSGNDMSSPDGLWFDSRGILWIQTDDGAYTDITNCMMLAAVTGKVGDGGKTTIDTQDTFKGKNPTEENLRRFLVGPVQCEITGVTMTPDNKAIFVNIQHPGEDGNLTSISSNWPDVANPTVVNSNKTARPRSATIVIYRKDGKEIAV</sequence>
<dbReference type="EMBL" id="QAON01000001">
    <property type="protein sequence ID" value="PTQ91219.1"/>
    <property type="molecule type" value="Genomic_DNA"/>
</dbReference>
<dbReference type="AlphaFoldDB" id="A0A2T5J3M6"/>
<dbReference type="RefSeq" id="WP_107864238.1">
    <property type="nucleotide sequence ID" value="NZ_QAON01000001.1"/>
</dbReference>